<organism evidence="2 3">
    <name type="scientific">Linderina pennispora</name>
    <dbReference type="NCBI Taxonomy" id="61395"/>
    <lineage>
        <taxon>Eukaryota</taxon>
        <taxon>Fungi</taxon>
        <taxon>Fungi incertae sedis</taxon>
        <taxon>Zoopagomycota</taxon>
        <taxon>Kickxellomycotina</taxon>
        <taxon>Kickxellomycetes</taxon>
        <taxon>Kickxellales</taxon>
        <taxon>Kickxellaceae</taxon>
        <taxon>Linderina</taxon>
    </lineage>
</organism>
<accession>A0A1Y1W679</accession>
<dbReference type="EMBL" id="MCFD01000009">
    <property type="protein sequence ID" value="ORX68664.1"/>
    <property type="molecule type" value="Genomic_DNA"/>
</dbReference>
<reference evidence="2 3" key="1">
    <citation type="submission" date="2016-07" db="EMBL/GenBank/DDBJ databases">
        <title>Pervasive Adenine N6-methylation of Active Genes in Fungi.</title>
        <authorList>
            <consortium name="DOE Joint Genome Institute"/>
            <person name="Mondo S.J."/>
            <person name="Dannebaum R.O."/>
            <person name="Kuo R.C."/>
            <person name="Labutti K."/>
            <person name="Haridas S."/>
            <person name="Kuo A."/>
            <person name="Salamov A."/>
            <person name="Ahrendt S.R."/>
            <person name="Lipzen A."/>
            <person name="Sullivan W."/>
            <person name="Andreopoulos W.B."/>
            <person name="Clum A."/>
            <person name="Lindquist E."/>
            <person name="Daum C."/>
            <person name="Ramamoorthy G.K."/>
            <person name="Gryganskyi A."/>
            <person name="Culley D."/>
            <person name="Magnuson J.K."/>
            <person name="James T.Y."/>
            <person name="O'Malley M.A."/>
            <person name="Stajich J.E."/>
            <person name="Spatafora J.W."/>
            <person name="Visel A."/>
            <person name="Grigoriev I.V."/>
        </authorList>
    </citation>
    <scope>NUCLEOTIDE SEQUENCE [LARGE SCALE GENOMIC DNA]</scope>
    <source>
        <strain evidence="2 3">ATCC 12442</strain>
    </source>
</reference>
<name>A0A1Y1W679_9FUNG</name>
<evidence type="ECO:0000313" key="2">
    <source>
        <dbReference type="EMBL" id="ORX68664.1"/>
    </source>
</evidence>
<feature type="chain" id="PRO_5013118747" evidence="1">
    <location>
        <begin position="23"/>
        <end position="98"/>
    </location>
</feature>
<keyword evidence="1" id="KW-0732">Signal</keyword>
<dbReference type="Proteomes" id="UP000193922">
    <property type="component" value="Unassembled WGS sequence"/>
</dbReference>
<dbReference type="GeneID" id="63804577"/>
<comment type="caution">
    <text evidence="2">The sequence shown here is derived from an EMBL/GenBank/DDBJ whole genome shotgun (WGS) entry which is preliminary data.</text>
</comment>
<evidence type="ECO:0000313" key="3">
    <source>
        <dbReference type="Proteomes" id="UP000193922"/>
    </source>
</evidence>
<keyword evidence="3" id="KW-1185">Reference proteome</keyword>
<gene>
    <name evidence="2" type="ORF">DL89DRAFT_268450</name>
</gene>
<proteinExistence type="predicted"/>
<protein>
    <submittedName>
        <fullName evidence="2">Uncharacterized protein</fullName>
    </submittedName>
</protein>
<feature type="signal peptide" evidence="1">
    <location>
        <begin position="1"/>
        <end position="22"/>
    </location>
</feature>
<evidence type="ECO:0000256" key="1">
    <source>
        <dbReference type="SAM" id="SignalP"/>
    </source>
</evidence>
<sequence length="98" mass="10624">MGIILRMSTQLIVLHSCGHVYASRNLNACSSCCLVFPLTIGPANATERRFPYLVCVAVALSLNPSADRIHPVAPDETHHALQIIDLFTEAPTTLSKPL</sequence>
<dbReference type="AlphaFoldDB" id="A0A1Y1W679"/>
<dbReference type="RefSeq" id="XP_040742446.1">
    <property type="nucleotide sequence ID" value="XM_040887929.1"/>
</dbReference>